<dbReference type="CDD" id="cd10918">
    <property type="entry name" value="CE4_NodB_like_5s_6s"/>
    <property type="match status" value="1"/>
</dbReference>
<dbReference type="Proteomes" id="UP001260980">
    <property type="component" value="Unassembled WGS sequence"/>
</dbReference>
<sequence length="363" mass="40149">MSFRRKGILSFSLVIGIITIVLLLLVSCLPSADYGTEEEADAAAPYIITASDEHQELSALQVDKPLAEAEVESVTVPVVVPSVVPEAVSNAVPGAEPEQDSNEGTTLFLPLSEDKNPVPPSVTTNTYVPVVPQKNTGKTSSKVSIPVLNYHSVAIDPGNIVVISPDKLEEQMAYLHDHGYTPLSLEAFIRLLEGDTSEKAPEKPILLTFDDGYIDNYEQAMPILAKYGFPATLFVSPGMTEQDGYLNWEQIKKMQAGGWDIQPHGMSHPHLPKLTADEQAYEIVEARKLIEEHLGTKADIFCYPYGERNKTTLKLLKQHGFRYAFTIDQGFATNEQSPFLLKRLFVNGEEDLQAFESKLLMRK</sequence>
<reference evidence="5 6" key="1">
    <citation type="submission" date="2023-10" db="EMBL/GenBank/DDBJ databases">
        <title>Paenibacillus strain PFR10 Genome sequencing and assembly.</title>
        <authorList>
            <person name="Kim I."/>
        </authorList>
    </citation>
    <scope>NUCLEOTIDE SEQUENCE [LARGE SCALE GENOMIC DNA]</scope>
    <source>
        <strain evidence="5 6">PFR10</strain>
    </source>
</reference>
<feature type="domain" description="NodB homology" evidence="4">
    <location>
        <begin position="203"/>
        <end position="363"/>
    </location>
</feature>
<feature type="transmembrane region" description="Helical" evidence="3">
    <location>
        <begin position="7"/>
        <end position="26"/>
    </location>
</feature>
<dbReference type="PANTHER" id="PTHR34216:SF3">
    <property type="entry name" value="POLY-BETA-1,6-N-ACETYL-D-GLUCOSAMINE N-DEACETYLASE"/>
    <property type="match status" value="1"/>
</dbReference>
<comment type="subcellular location">
    <subcellularLocation>
        <location evidence="1">Secreted</location>
    </subcellularLocation>
</comment>
<keyword evidence="3" id="KW-0812">Transmembrane</keyword>
<dbReference type="RefSeq" id="WP_315954973.1">
    <property type="nucleotide sequence ID" value="NZ_JAWCUD010000012.1"/>
</dbReference>
<dbReference type="Gene3D" id="3.20.20.370">
    <property type="entry name" value="Glycoside hydrolase/deacetylase"/>
    <property type="match status" value="1"/>
</dbReference>
<comment type="caution">
    <text evidence="5">The sequence shown here is derived from an EMBL/GenBank/DDBJ whole genome shotgun (WGS) entry which is preliminary data.</text>
</comment>
<keyword evidence="2" id="KW-0732">Signal</keyword>
<evidence type="ECO:0000313" key="5">
    <source>
        <dbReference type="EMBL" id="MDU0205011.1"/>
    </source>
</evidence>
<evidence type="ECO:0000256" key="1">
    <source>
        <dbReference type="ARBA" id="ARBA00004613"/>
    </source>
</evidence>
<dbReference type="Pfam" id="PF01522">
    <property type="entry name" value="Polysacc_deac_1"/>
    <property type="match status" value="1"/>
</dbReference>
<evidence type="ECO:0000259" key="4">
    <source>
        <dbReference type="PROSITE" id="PS51677"/>
    </source>
</evidence>
<dbReference type="InterPro" id="IPR002509">
    <property type="entry name" value="NODB_dom"/>
</dbReference>
<keyword evidence="6" id="KW-1185">Reference proteome</keyword>
<keyword evidence="3" id="KW-0472">Membrane</keyword>
<dbReference type="InterPro" id="IPR011330">
    <property type="entry name" value="Glyco_hydro/deAcase_b/a-brl"/>
</dbReference>
<keyword evidence="3" id="KW-1133">Transmembrane helix</keyword>
<evidence type="ECO:0000313" key="6">
    <source>
        <dbReference type="Proteomes" id="UP001260980"/>
    </source>
</evidence>
<dbReference type="SUPFAM" id="SSF88713">
    <property type="entry name" value="Glycoside hydrolase/deacetylase"/>
    <property type="match status" value="1"/>
</dbReference>
<evidence type="ECO:0000256" key="3">
    <source>
        <dbReference type="SAM" id="Phobius"/>
    </source>
</evidence>
<gene>
    <name evidence="5" type="ORF">RQP52_28405</name>
</gene>
<dbReference type="PROSITE" id="PS51257">
    <property type="entry name" value="PROKAR_LIPOPROTEIN"/>
    <property type="match status" value="1"/>
</dbReference>
<accession>A0ABU3RL39</accession>
<dbReference type="PROSITE" id="PS51677">
    <property type="entry name" value="NODB"/>
    <property type="match status" value="1"/>
</dbReference>
<proteinExistence type="predicted"/>
<dbReference type="PANTHER" id="PTHR34216">
    <property type="match status" value="1"/>
</dbReference>
<protein>
    <submittedName>
        <fullName evidence="5">Polysaccharide deacetylase family protein</fullName>
        <ecNumber evidence="5">3.-.-.-</ecNumber>
    </submittedName>
</protein>
<keyword evidence="5" id="KW-0378">Hydrolase</keyword>
<dbReference type="GO" id="GO:0016787">
    <property type="term" value="F:hydrolase activity"/>
    <property type="evidence" value="ECO:0007669"/>
    <property type="project" value="UniProtKB-KW"/>
</dbReference>
<dbReference type="EC" id="3.-.-.-" evidence="5"/>
<dbReference type="EMBL" id="JAWCUD010000012">
    <property type="protein sequence ID" value="MDU0205011.1"/>
    <property type="molecule type" value="Genomic_DNA"/>
</dbReference>
<evidence type="ECO:0000256" key="2">
    <source>
        <dbReference type="ARBA" id="ARBA00022729"/>
    </source>
</evidence>
<dbReference type="InterPro" id="IPR051398">
    <property type="entry name" value="Polysacch_Deacetylase"/>
</dbReference>
<name>A0ABU3RL39_9BACL</name>
<organism evidence="5 6">
    <name type="scientific">Paenibacillus violae</name>
    <dbReference type="NCBI Taxonomy" id="3077234"/>
    <lineage>
        <taxon>Bacteria</taxon>
        <taxon>Bacillati</taxon>
        <taxon>Bacillota</taxon>
        <taxon>Bacilli</taxon>
        <taxon>Bacillales</taxon>
        <taxon>Paenibacillaceae</taxon>
        <taxon>Paenibacillus</taxon>
    </lineage>
</organism>